<keyword evidence="2" id="KW-0472">Membrane</keyword>
<evidence type="ECO:0000256" key="1">
    <source>
        <dbReference type="SAM" id="Coils"/>
    </source>
</evidence>
<evidence type="ECO:0000313" key="3">
    <source>
        <dbReference type="EMBL" id="KKZ13691.1"/>
    </source>
</evidence>
<name>A0A6N3WZU3_9SYNE</name>
<dbReference type="AlphaFoldDB" id="A0A6N3WZU3"/>
<gene>
    <name evidence="3" type="ORF">TH68_06370</name>
</gene>
<protein>
    <recommendedName>
        <fullName evidence="5">Polynucleotidyl transferase</fullName>
    </recommendedName>
</protein>
<sequence>MSGWLLILALLLLGGVLAVMGDRLGTFIGKARLSFLRMRPRRTAVVFTAITGSLIAALTFAVLITINDRWRRGLFELGRIEQSLWTTREDLSTTQKTLEAIQDALVTSHEALVKAERSRNQAEAEVQGLTEQTDMLQAQTQELQQIIRVLNDQRQQLLNEQELLTEVVRRRDQELSELQDQITIQVNALGNLRRSIAALRRGDVAIASNEPLAMAKVTLPPTSDGQVAINSLLNRANQVAYERLLPGQIPTQRLIYIPTSEVEKIARDLQSGDAWIVTIRSANNVLLGENSLLAFADVRPSRRVLEAGQVLASTVVEDDERSLEAVNQRISLLLATARNQASRLGALNTQVTLDLDDEVLTVLVQSLVSRTTPQATLEAFSIQDSETGDPLHLGIRWLNSPLDDASDPDHG</sequence>
<comment type="caution">
    <text evidence="3">The sequence shown here is derived from an EMBL/GenBank/DDBJ whole genome shotgun (WGS) entry which is preliminary data.</text>
</comment>
<proteinExistence type="predicted"/>
<keyword evidence="2" id="KW-0812">Transmembrane</keyword>
<dbReference type="Pfam" id="PF11283">
    <property type="entry name" value="DUF3084"/>
    <property type="match status" value="1"/>
</dbReference>
<dbReference type="EMBL" id="JXUO01000214">
    <property type="protein sequence ID" value="KKZ13691.1"/>
    <property type="molecule type" value="Genomic_DNA"/>
</dbReference>
<keyword evidence="2" id="KW-1133">Transmembrane helix</keyword>
<dbReference type="InterPro" id="IPR021435">
    <property type="entry name" value="DUF3084"/>
</dbReference>
<feature type="transmembrane region" description="Helical" evidence="2">
    <location>
        <begin position="42"/>
        <end position="66"/>
    </location>
</feature>
<accession>A0A6N3WZU3</accession>
<reference evidence="3 4" key="1">
    <citation type="submission" date="2015-01" db="EMBL/GenBank/DDBJ databases">
        <title>Lifestyle Evolution in Cyanobacterial Symbionts of Sponges.</title>
        <authorList>
            <person name="Burgsdorf I."/>
            <person name="Slaby B.M."/>
            <person name="Handley K.M."/>
            <person name="Haber M."/>
            <person name="Blom J."/>
            <person name="Marshall C.W."/>
            <person name="Gilbert J.A."/>
            <person name="Hentschel U."/>
            <person name="Steindler L."/>
        </authorList>
    </citation>
    <scope>NUCLEOTIDE SEQUENCE [LARGE SCALE GENOMIC DNA]</scope>
    <source>
        <strain evidence="3">142</strain>
    </source>
</reference>
<evidence type="ECO:0000313" key="4">
    <source>
        <dbReference type="Proteomes" id="UP000035054"/>
    </source>
</evidence>
<feature type="coiled-coil region" evidence="1">
    <location>
        <begin position="112"/>
        <end position="167"/>
    </location>
</feature>
<dbReference type="SUPFAM" id="SSF57997">
    <property type="entry name" value="Tropomyosin"/>
    <property type="match status" value="1"/>
</dbReference>
<keyword evidence="1" id="KW-0175">Coiled coil</keyword>
<organism evidence="3 4">
    <name type="scientific">Candidatus Synechococcus spongiarum 142</name>
    <dbReference type="NCBI Taxonomy" id="1608213"/>
    <lineage>
        <taxon>Bacteria</taxon>
        <taxon>Bacillati</taxon>
        <taxon>Cyanobacteriota</taxon>
        <taxon>Cyanophyceae</taxon>
        <taxon>Synechococcales</taxon>
        <taxon>Synechococcaceae</taxon>
        <taxon>Synechococcus</taxon>
    </lineage>
</organism>
<dbReference type="Proteomes" id="UP000035054">
    <property type="component" value="Unassembled WGS sequence"/>
</dbReference>
<evidence type="ECO:0000256" key="2">
    <source>
        <dbReference type="SAM" id="Phobius"/>
    </source>
</evidence>
<evidence type="ECO:0008006" key="5">
    <source>
        <dbReference type="Google" id="ProtNLM"/>
    </source>
</evidence>